<organism evidence="2 3">
    <name type="scientific">Streptomyces spororaveus</name>
    <dbReference type="NCBI Taxonomy" id="284039"/>
    <lineage>
        <taxon>Bacteria</taxon>
        <taxon>Bacillati</taxon>
        <taxon>Actinomycetota</taxon>
        <taxon>Actinomycetes</taxon>
        <taxon>Kitasatosporales</taxon>
        <taxon>Streptomycetaceae</taxon>
        <taxon>Streptomyces</taxon>
    </lineage>
</organism>
<feature type="region of interest" description="Disordered" evidence="1">
    <location>
        <begin position="56"/>
        <end position="78"/>
    </location>
</feature>
<accession>A0ABQ3T4N7</accession>
<proteinExistence type="predicted"/>
<dbReference type="RefSeq" id="WP_202197809.1">
    <property type="nucleotide sequence ID" value="NZ_BAAATO010000004.1"/>
</dbReference>
<evidence type="ECO:0000313" key="2">
    <source>
        <dbReference type="EMBL" id="GHI75348.1"/>
    </source>
</evidence>
<evidence type="ECO:0000313" key="3">
    <source>
        <dbReference type="Proteomes" id="UP000608522"/>
    </source>
</evidence>
<protein>
    <submittedName>
        <fullName evidence="2">Uncharacterized protein</fullName>
    </submittedName>
</protein>
<name>A0ABQ3T4N7_9ACTN</name>
<comment type="caution">
    <text evidence="2">The sequence shown here is derived from an EMBL/GenBank/DDBJ whole genome shotgun (WGS) entry which is preliminary data.</text>
</comment>
<gene>
    <name evidence="2" type="ORF">Sspor_09090</name>
</gene>
<sequence>MVGSSPFPAVKDVYVNDAVRAEPLAVRFALQHRGEPVGEQLPGTGVTAVDVQPMEAARQDNPRFVAPVPGATPPPPSS</sequence>
<reference evidence="3" key="1">
    <citation type="submission" date="2023-07" db="EMBL/GenBank/DDBJ databases">
        <title>Whole genome shotgun sequence of Streptomyces spororaveus NBRC 15456.</title>
        <authorList>
            <person name="Komaki H."/>
            <person name="Tamura T."/>
        </authorList>
    </citation>
    <scope>NUCLEOTIDE SEQUENCE [LARGE SCALE GENOMIC DNA]</scope>
    <source>
        <strain evidence="3">NBRC 15456</strain>
    </source>
</reference>
<dbReference type="EMBL" id="BNED01000005">
    <property type="protein sequence ID" value="GHI75348.1"/>
    <property type="molecule type" value="Genomic_DNA"/>
</dbReference>
<keyword evidence="3" id="KW-1185">Reference proteome</keyword>
<evidence type="ECO:0000256" key="1">
    <source>
        <dbReference type="SAM" id="MobiDB-lite"/>
    </source>
</evidence>
<dbReference type="Proteomes" id="UP000608522">
    <property type="component" value="Unassembled WGS sequence"/>
</dbReference>